<gene>
    <name evidence="1" type="ORF">ACFSUE_15250</name>
</gene>
<evidence type="ECO:0008006" key="3">
    <source>
        <dbReference type="Google" id="ProtNLM"/>
    </source>
</evidence>
<dbReference type="RefSeq" id="WP_253064621.1">
    <property type="nucleotide sequence ID" value="NZ_JAMXWM010000031.1"/>
</dbReference>
<evidence type="ECO:0000313" key="1">
    <source>
        <dbReference type="EMBL" id="MFD2694971.1"/>
    </source>
</evidence>
<reference evidence="2" key="1">
    <citation type="journal article" date="2019" name="Int. J. Syst. Evol. Microbiol.">
        <title>The Global Catalogue of Microorganisms (GCM) 10K type strain sequencing project: providing services to taxonomists for standard genome sequencing and annotation.</title>
        <authorList>
            <consortium name="The Broad Institute Genomics Platform"/>
            <consortium name="The Broad Institute Genome Sequencing Center for Infectious Disease"/>
            <person name="Wu L."/>
            <person name="Ma J."/>
        </authorList>
    </citation>
    <scope>NUCLEOTIDE SEQUENCE [LARGE SCALE GENOMIC DNA]</scope>
    <source>
        <strain evidence="2">TISTR 2466</strain>
    </source>
</reference>
<sequence length="85" mass="10122">MKEVKVRWGIKSFGMVKPEWVHIYSPLASTDMEWLISEVERLRKVIDTLEKRIDINNTAIRDIVDESELEMIRRNIALYEKAVFK</sequence>
<organism evidence="1 2">
    <name type="scientific">Sporolactobacillus shoreicorticis</name>
    <dbReference type="NCBI Taxonomy" id="1923877"/>
    <lineage>
        <taxon>Bacteria</taxon>
        <taxon>Bacillati</taxon>
        <taxon>Bacillota</taxon>
        <taxon>Bacilli</taxon>
        <taxon>Bacillales</taxon>
        <taxon>Sporolactobacillaceae</taxon>
        <taxon>Sporolactobacillus</taxon>
    </lineage>
</organism>
<dbReference type="Proteomes" id="UP001597399">
    <property type="component" value="Unassembled WGS sequence"/>
</dbReference>
<dbReference type="EMBL" id="JBHUMQ010000034">
    <property type="protein sequence ID" value="MFD2694971.1"/>
    <property type="molecule type" value="Genomic_DNA"/>
</dbReference>
<protein>
    <recommendedName>
        <fullName evidence="3">Phage protein</fullName>
    </recommendedName>
</protein>
<keyword evidence="2" id="KW-1185">Reference proteome</keyword>
<accession>A0ABW5S5C3</accession>
<name>A0ABW5S5C3_9BACL</name>
<proteinExistence type="predicted"/>
<comment type="caution">
    <text evidence="1">The sequence shown here is derived from an EMBL/GenBank/DDBJ whole genome shotgun (WGS) entry which is preliminary data.</text>
</comment>
<evidence type="ECO:0000313" key="2">
    <source>
        <dbReference type="Proteomes" id="UP001597399"/>
    </source>
</evidence>